<organism evidence="3 4">
    <name type="scientific">Acidisoma silvae</name>
    <dbReference type="NCBI Taxonomy" id="2802396"/>
    <lineage>
        <taxon>Bacteria</taxon>
        <taxon>Pseudomonadati</taxon>
        <taxon>Pseudomonadota</taxon>
        <taxon>Alphaproteobacteria</taxon>
        <taxon>Acetobacterales</taxon>
        <taxon>Acidocellaceae</taxon>
        <taxon>Acidisoma</taxon>
    </lineage>
</organism>
<dbReference type="EMBL" id="JAESVB010000008">
    <property type="protein sequence ID" value="MCB8876872.1"/>
    <property type="molecule type" value="Genomic_DNA"/>
</dbReference>
<evidence type="ECO:0000256" key="1">
    <source>
        <dbReference type="SAM" id="SignalP"/>
    </source>
</evidence>
<reference evidence="3" key="2">
    <citation type="submission" date="2021-01" db="EMBL/GenBank/DDBJ databases">
        <authorList>
            <person name="Mieszkin S."/>
            <person name="Pouder E."/>
            <person name="Alain K."/>
        </authorList>
    </citation>
    <scope>NUCLEOTIDE SEQUENCE</scope>
    <source>
        <strain evidence="3">HW T2.11</strain>
    </source>
</reference>
<dbReference type="InterPro" id="IPR053167">
    <property type="entry name" value="Spore_coat_component"/>
</dbReference>
<comment type="caution">
    <text evidence="3">The sequence shown here is derived from an EMBL/GenBank/DDBJ whole genome shotgun (WGS) entry which is preliminary data.</text>
</comment>
<dbReference type="InterPro" id="IPR007893">
    <property type="entry name" value="Spore_coat_U/FanG"/>
</dbReference>
<keyword evidence="1" id="KW-0732">Signal</keyword>
<dbReference type="Proteomes" id="UP000708298">
    <property type="component" value="Unassembled WGS sequence"/>
</dbReference>
<gene>
    <name evidence="3" type="ORF">ASILVAE211_16890</name>
</gene>
<proteinExistence type="predicted"/>
<evidence type="ECO:0000313" key="4">
    <source>
        <dbReference type="Proteomes" id="UP000708298"/>
    </source>
</evidence>
<sequence length="176" mass="17485">MYLKTTGLALVLLAGAGFAVKAEAASPATATFQVTMTITKACVVTAGTGSKIALGSVTATAVNTKGSNAITVACSKTTPYYIGLAPSNASTTGAGTMTTSDALAGNTDKVPYQLYSDSSYSVVWGNTATSTTVGNGVSGTGTGIANTSSLTVYAEAPSADYTPDAYADTVTVNVNF</sequence>
<dbReference type="PANTHER" id="PTHR37089">
    <property type="entry name" value="PROTEIN U-RELATED"/>
    <property type="match status" value="1"/>
</dbReference>
<keyword evidence="3" id="KW-0167">Capsid protein</keyword>
<reference evidence="3" key="1">
    <citation type="journal article" date="2021" name="Microorganisms">
        <title>Acidisoma silvae sp. nov. and Acidisomacellulosilytica sp. nov., Two Acidophilic Bacteria Isolated from Decaying Wood, Hydrolyzing Cellulose and Producing Poly-3-hydroxybutyrate.</title>
        <authorList>
            <person name="Mieszkin S."/>
            <person name="Pouder E."/>
            <person name="Uroz S."/>
            <person name="Simon-Colin C."/>
            <person name="Alain K."/>
        </authorList>
    </citation>
    <scope>NUCLEOTIDE SEQUENCE</scope>
    <source>
        <strain evidence="3">HW T2.11</strain>
    </source>
</reference>
<dbReference type="RefSeq" id="WP_227322529.1">
    <property type="nucleotide sequence ID" value="NZ_JAESVB010000008.1"/>
</dbReference>
<dbReference type="SMART" id="SM00972">
    <property type="entry name" value="SCPU"/>
    <property type="match status" value="1"/>
</dbReference>
<keyword evidence="4" id="KW-1185">Reference proteome</keyword>
<protein>
    <submittedName>
        <fullName evidence="3">Spore coat protein U domain-containing protein</fullName>
    </submittedName>
</protein>
<evidence type="ECO:0000313" key="3">
    <source>
        <dbReference type="EMBL" id="MCB8876872.1"/>
    </source>
</evidence>
<keyword evidence="3" id="KW-0946">Virion</keyword>
<dbReference type="AlphaFoldDB" id="A0A964E078"/>
<feature type="domain" description="Spore coat protein U/FanG" evidence="2">
    <location>
        <begin position="28"/>
        <end position="172"/>
    </location>
</feature>
<feature type="signal peptide" evidence="1">
    <location>
        <begin position="1"/>
        <end position="24"/>
    </location>
</feature>
<dbReference type="Pfam" id="PF05229">
    <property type="entry name" value="SCPU"/>
    <property type="match status" value="1"/>
</dbReference>
<name>A0A964E078_9PROT</name>
<feature type="chain" id="PRO_5037592929" evidence="1">
    <location>
        <begin position="25"/>
        <end position="176"/>
    </location>
</feature>
<accession>A0A964E078</accession>
<evidence type="ECO:0000259" key="2">
    <source>
        <dbReference type="Pfam" id="PF05229"/>
    </source>
</evidence>